<feature type="compositionally biased region" description="Low complexity" evidence="9">
    <location>
        <begin position="22"/>
        <end position="31"/>
    </location>
</feature>
<evidence type="ECO:0000256" key="3">
    <source>
        <dbReference type="ARBA" id="ARBA00022448"/>
    </source>
</evidence>
<evidence type="ECO:0000256" key="9">
    <source>
        <dbReference type="SAM" id="MobiDB-lite"/>
    </source>
</evidence>
<evidence type="ECO:0000256" key="5">
    <source>
        <dbReference type="ARBA" id="ARBA00022856"/>
    </source>
</evidence>
<keyword evidence="4 10" id="KW-0812">Transmembrane</keyword>
<evidence type="ECO:0000256" key="1">
    <source>
        <dbReference type="ARBA" id="ARBA00004141"/>
    </source>
</evidence>
<evidence type="ECO:0000256" key="7">
    <source>
        <dbReference type="ARBA" id="ARBA00022989"/>
    </source>
</evidence>
<feature type="transmembrane region" description="Helical" evidence="10">
    <location>
        <begin position="490"/>
        <end position="510"/>
    </location>
</feature>
<keyword evidence="11" id="KW-1185">Reference proteome</keyword>
<keyword evidence="6" id="KW-0653">Protein transport</keyword>
<evidence type="ECO:0000256" key="10">
    <source>
        <dbReference type="SAM" id="Phobius"/>
    </source>
</evidence>
<dbReference type="OrthoDB" id="9986677at2759"/>
<dbReference type="NCBIfam" id="TIGR00728">
    <property type="entry name" value="OPT_sfam"/>
    <property type="match status" value="1"/>
</dbReference>
<gene>
    <name evidence="12" type="ORF">PgNI_01309</name>
</gene>
<dbReference type="Proteomes" id="UP000515153">
    <property type="component" value="Unplaced"/>
</dbReference>
<feature type="transmembrane region" description="Helical" evidence="10">
    <location>
        <begin position="398"/>
        <end position="421"/>
    </location>
</feature>
<dbReference type="GO" id="GO:0015031">
    <property type="term" value="P:protein transport"/>
    <property type="evidence" value="ECO:0007669"/>
    <property type="project" value="UniProtKB-KW"/>
</dbReference>
<organism evidence="11 12">
    <name type="scientific">Pyricularia grisea</name>
    <name type="common">Crabgrass-specific blast fungus</name>
    <name type="synonym">Magnaporthe grisea</name>
    <dbReference type="NCBI Taxonomy" id="148305"/>
    <lineage>
        <taxon>Eukaryota</taxon>
        <taxon>Fungi</taxon>
        <taxon>Dikarya</taxon>
        <taxon>Ascomycota</taxon>
        <taxon>Pezizomycotina</taxon>
        <taxon>Sordariomycetes</taxon>
        <taxon>Sordariomycetidae</taxon>
        <taxon>Magnaporthales</taxon>
        <taxon>Pyriculariaceae</taxon>
        <taxon>Pyricularia</taxon>
    </lineage>
</organism>
<accession>A0A6P8BFR0</accession>
<feature type="transmembrane region" description="Helical" evidence="10">
    <location>
        <begin position="249"/>
        <end position="266"/>
    </location>
</feature>
<keyword evidence="5" id="KW-0571">Peptide transport</keyword>
<keyword evidence="8 10" id="KW-0472">Membrane</keyword>
<feature type="transmembrane region" description="Helical" evidence="10">
    <location>
        <begin position="462"/>
        <end position="484"/>
    </location>
</feature>
<name>A0A6P8BFR0_PYRGI</name>
<evidence type="ECO:0000313" key="12">
    <source>
        <dbReference type="RefSeq" id="XP_030985909.1"/>
    </source>
</evidence>
<dbReference type="GeneID" id="41956296"/>
<sequence length="784" mass="87603">MISQVADPVVESVDEKHKGRNVSDVVSGTDSSSDKSPEPHQVRKDEGDDDDGASLPSIEVLHAAGVGLDEDDPNQPCLTIRMWVIGIAFCIVGSGVNALNTMRIPSTTLSQSAIQFLAYPIGKAWEYALPDWGVTIFGSRISLNPGPFNAKENILIYILANLSFFSRLSVDVLIEQRVFYGLEAGWGFELLMTATTLIFGFALSGIFRKLVVEPPSLMWPGVLGNTALNHTLHSKEKMVSESRWKMSRYKFFLIAFCASFTWYWFPDFLFPALSYFTFICWAAPNNAVVNQVFGMKSGMGLMPTTFDWAQVAYINNPLVVPPWAIMNVFASLVIWVWILAPILYYTNTWNLAYLPFQDNSIFDNTGKSYNVSRVIDKQAGFTFNATKYESYSEIYMPATYAISTFGLCFATITSLFVWLLLEKRDNLSSAISSSWFARRFMPSKYQPPKPSPQPQYRVAPTWWYVAAGLVALAFGIISCEVYPVQLRWHGVIFSFFISFVFFLPLAWVYATTNIKIQIEIICRVIAGYAYEGKVLANIWIFNLGYISGIKGLAFAQDLKLGLYCNVPPIKLFIVQVVGIIFATLSQVTVLNWALGSIPGICTTKAENGFTCPFSRTHFNTSMIWGAVGPRRFFGPGALYTPLLWFLLVGAVLPVAVWALRHPRALGRYKAARWLKHIHVPVFLGGLNYIPPATGANYASWAVVGLAFGLLMRRRASEWWSRYNFVLAAALDCSVAIAGVVIFFAIFYTGVGAKFSWWGTNVYQNTCDWNGCPYLSLPKGQKFGP</sequence>
<proteinExistence type="inferred from homology"/>
<feature type="transmembrane region" description="Helical" evidence="10">
    <location>
        <begin position="695"/>
        <end position="712"/>
    </location>
</feature>
<protein>
    <recommendedName>
        <fullName evidence="13">OPT family small oligopeptide transporter</fullName>
    </recommendedName>
</protein>
<feature type="transmembrane region" description="Helical" evidence="10">
    <location>
        <begin position="323"/>
        <end position="345"/>
    </location>
</feature>
<feature type="transmembrane region" description="Helical" evidence="10">
    <location>
        <begin position="186"/>
        <end position="207"/>
    </location>
</feature>
<evidence type="ECO:0000256" key="8">
    <source>
        <dbReference type="ARBA" id="ARBA00023136"/>
    </source>
</evidence>
<evidence type="ECO:0008006" key="13">
    <source>
        <dbReference type="Google" id="ProtNLM"/>
    </source>
</evidence>
<dbReference type="RefSeq" id="XP_030985909.1">
    <property type="nucleotide sequence ID" value="XM_031121382.1"/>
</dbReference>
<reference evidence="12" key="2">
    <citation type="submission" date="2019-10" db="EMBL/GenBank/DDBJ databases">
        <authorList>
            <consortium name="NCBI Genome Project"/>
        </authorList>
    </citation>
    <scope>NUCLEOTIDE SEQUENCE</scope>
    <source>
        <strain evidence="12">NI907</strain>
    </source>
</reference>
<comment type="similarity">
    <text evidence="2">Belongs to the oligopeptide OPT transporter family.</text>
</comment>
<evidence type="ECO:0000256" key="4">
    <source>
        <dbReference type="ARBA" id="ARBA00022692"/>
    </source>
</evidence>
<feature type="region of interest" description="Disordered" evidence="9">
    <location>
        <begin position="1"/>
        <end position="54"/>
    </location>
</feature>
<dbReference type="PANTHER" id="PTHR22601">
    <property type="entry name" value="ISP4 LIKE PROTEIN"/>
    <property type="match status" value="1"/>
</dbReference>
<reference evidence="12" key="3">
    <citation type="submission" date="2025-08" db="UniProtKB">
        <authorList>
            <consortium name="RefSeq"/>
        </authorList>
    </citation>
    <scope>IDENTIFICATION</scope>
    <source>
        <strain evidence="12">NI907</strain>
    </source>
</reference>
<dbReference type="KEGG" id="pgri:PgNI_01309"/>
<comment type="subcellular location">
    <subcellularLocation>
        <location evidence="1">Membrane</location>
        <topology evidence="1">Multi-pass membrane protein</topology>
    </subcellularLocation>
</comment>
<feature type="transmembrane region" description="Helical" evidence="10">
    <location>
        <begin position="638"/>
        <end position="659"/>
    </location>
</feature>
<evidence type="ECO:0000256" key="2">
    <source>
        <dbReference type="ARBA" id="ARBA00008807"/>
    </source>
</evidence>
<feature type="transmembrane region" description="Helical" evidence="10">
    <location>
        <begin position="154"/>
        <end position="174"/>
    </location>
</feature>
<feature type="transmembrane region" description="Helical" evidence="10">
    <location>
        <begin position="80"/>
        <end position="99"/>
    </location>
</feature>
<reference evidence="12" key="1">
    <citation type="journal article" date="2019" name="Mol. Biol. Evol.">
        <title>Blast fungal genomes show frequent chromosomal changes, gene gains and losses, and effector gene turnover.</title>
        <authorList>
            <person name="Gomez Luciano L.B."/>
            <person name="Jason Tsai I."/>
            <person name="Chuma I."/>
            <person name="Tosa Y."/>
            <person name="Chen Y.H."/>
            <person name="Li J.Y."/>
            <person name="Li M.Y."/>
            <person name="Jade Lu M.Y."/>
            <person name="Nakayashiki H."/>
            <person name="Li W.H."/>
        </authorList>
    </citation>
    <scope>NUCLEOTIDE SEQUENCE</scope>
    <source>
        <strain evidence="12">NI907</strain>
    </source>
</reference>
<dbReference type="InterPro" id="IPR004813">
    <property type="entry name" value="OPT"/>
</dbReference>
<feature type="transmembrane region" description="Helical" evidence="10">
    <location>
        <begin position="724"/>
        <end position="747"/>
    </location>
</feature>
<feature type="transmembrane region" description="Helical" evidence="10">
    <location>
        <begin position="272"/>
        <end position="293"/>
    </location>
</feature>
<keyword evidence="3" id="KW-0813">Transport</keyword>
<dbReference type="AlphaFoldDB" id="A0A6P8BFR0"/>
<dbReference type="InterPro" id="IPR004648">
    <property type="entry name" value="Oligpept_transpt"/>
</dbReference>
<feature type="transmembrane region" description="Helical" evidence="10">
    <location>
        <begin position="571"/>
        <end position="594"/>
    </location>
</feature>
<feature type="compositionally biased region" description="Basic and acidic residues" evidence="9">
    <location>
        <begin position="32"/>
        <end position="46"/>
    </location>
</feature>
<keyword evidence="7 10" id="KW-1133">Transmembrane helix</keyword>
<dbReference type="NCBIfam" id="TIGR00727">
    <property type="entry name" value="ISP4_OPT"/>
    <property type="match status" value="1"/>
</dbReference>
<dbReference type="Pfam" id="PF03169">
    <property type="entry name" value="OPT"/>
    <property type="match status" value="1"/>
</dbReference>
<dbReference type="GO" id="GO:0016020">
    <property type="term" value="C:membrane"/>
    <property type="evidence" value="ECO:0007669"/>
    <property type="project" value="UniProtKB-SubCell"/>
</dbReference>
<evidence type="ECO:0000313" key="11">
    <source>
        <dbReference type="Proteomes" id="UP000515153"/>
    </source>
</evidence>
<dbReference type="GO" id="GO:0035673">
    <property type="term" value="F:oligopeptide transmembrane transporter activity"/>
    <property type="evidence" value="ECO:0007669"/>
    <property type="project" value="InterPro"/>
</dbReference>
<evidence type="ECO:0000256" key="6">
    <source>
        <dbReference type="ARBA" id="ARBA00022927"/>
    </source>
</evidence>